<dbReference type="AlphaFoldDB" id="A0A0A9DFM9"/>
<feature type="transmembrane region" description="Helical" evidence="1">
    <location>
        <begin position="9"/>
        <end position="32"/>
    </location>
</feature>
<protein>
    <submittedName>
        <fullName evidence="2">Uncharacterized protein</fullName>
    </submittedName>
</protein>
<dbReference type="EMBL" id="GBRH01215343">
    <property type="protein sequence ID" value="JAD82552.1"/>
    <property type="molecule type" value="Transcribed_RNA"/>
</dbReference>
<keyword evidence="1" id="KW-0812">Transmembrane</keyword>
<name>A0A0A9DFM9_ARUDO</name>
<evidence type="ECO:0000256" key="1">
    <source>
        <dbReference type="SAM" id="Phobius"/>
    </source>
</evidence>
<keyword evidence="1" id="KW-0472">Membrane</keyword>
<sequence>MASRTGLKYYYMLVVIRITCRLVLLLLAIVIYWQLRLYLLNVLSGSVIISCRRTLCPKLSETQKGKACIYSIVARYLLPASIL</sequence>
<evidence type="ECO:0000313" key="2">
    <source>
        <dbReference type="EMBL" id="JAD82552.1"/>
    </source>
</evidence>
<reference evidence="2" key="1">
    <citation type="submission" date="2014-09" db="EMBL/GenBank/DDBJ databases">
        <authorList>
            <person name="Magalhaes I.L.F."/>
            <person name="Oliveira U."/>
            <person name="Santos F.R."/>
            <person name="Vidigal T.H.D.A."/>
            <person name="Brescovit A.D."/>
            <person name="Santos A.J."/>
        </authorList>
    </citation>
    <scope>NUCLEOTIDE SEQUENCE</scope>
    <source>
        <tissue evidence="2">Shoot tissue taken approximately 20 cm above the soil surface</tissue>
    </source>
</reference>
<proteinExistence type="predicted"/>
<organism evidence="2">
    <name type="scientific">Arundo donax</name>
    <name type="common">Giant reed</name>
    <name type="synonym">Donax arundinaceus</name>
    <dbReference type="NCBI Taxonomy" id="35708"/>
    <lineage>
        <taxon>Eukaryota</taxon>
        <taxon>Viridiplantae</taxon>
        <taxon>Streptophyta</taxon>
        <taxon>Embryophyta</taxon>
        <taxon>Tracheophyta</taxon>
        <taxon>Spermatophyta</taxon>
        <taxon>Magnoliopsida</taxon>
        <taxon>Liliopsida</taxon>
        <taxon>Poales</taxon>
        <taxon>Poaceae</taxon>
        <taxon>PACMAD clade</taxon>
        <taxon>Arundinoideae</taxon>
        <taxon>Arundineae</taxon>
        <taxon>Arundo</taxon>
    </lineage>
</organism>
<keyword evidence="1" id="KW-1133">Transmembrane helix</keyword>
<reference evidence="2" key="2">
    <citation type="journal article" date="2015" name="Data Brief">
        <title>Shoot transcriptome of the giant reed, Arundo donax.</title>
        <authorList>
            <person name="Barrero R.A."/>
            <person name="Guerrero F.D."/>
            <person name="Moolhuijzen P."/>
            <person name="Goolsby J.A."/>
            <person name="Tidwell J."/>
            <person name="Bellgard S.E."/>
            <person name="Bellgard M.I."/>
        </authorList>
    </citation>
    <scope>NUCLEOTIDE SEQUENCE</scope>
    <source>
        <tissue evidence="2">Shoot tissue taken approximately 20 cm above the soil surface</tissue>
    </source>
</reference>
<accession>A0A0A9DFM9</accession>